<dbReference type="Proteomes" id="UP001529510">
    <property type="component" value="Unassembled WGS sequence"/>
</dbReference>
<reference evidence="6 7" key="1">
    <citation type="submission" date="2024-05" db="EMBL/GenBank/DDBJ databases">
        <title>Genome sequencing and assembly of Indian major carp, Cirrhinus mrigala (Hamilton, 1822).</title>
        <authorList>
            <person name="Mohindra V."/>
            <person name="Chowdhury L.M."/>
            <person name="Lal K."/>
            <person name="Jena J.K."/>
        </authorList>
    </citation>
    <scope>NUCLEOTIDE SEQUENCE [LARGE SCALE GENOMIC DNA]</scope>
    <source>
        <strain evidence="6">CM1030</strain>
        <tissue evidence="6">Blood</tissue>
    </source>
</reference>
<evidence type="ECO:0000259" key="5">
    <source>
        <dbReference type="Pfam" id="PF15913"/>
    </source>
</evidence>
<comment type="subcellular location">
    <subcellularLocation>
        <location evidence="1">Secreted</location>
    </subcellularLocation>
</comment>
<accession>A0ABD0PBV7</accession>
<dbReference type="Gene3D" id="2.10.220.10">
    <property type="entry name" value="Hormone Receptor, Insulin-like Growth Factor Receptor 1, Chain A, domain 2"/>
    <property type="match status" value="1"/>
</dbReference>
<dbReference type="CDD" id="cd00064">
    <property type="entry name" value="FU"/>
    <property type="match status" value="1"/>
</dbReference>
<evidence type="ECO:0000256" key="1">
    <source>
        <dbReference type="ARBA" id="ARBA00004613"/>
    </source>
</evidence>
<name>A0ABD0PBV7_CIRMR</name>
<organism evidence="6 7">
    <name type="scientific">Cirrhinus mrigala</name>
    <name type="common">Mrigala</name>
    <dbReference type="NCBI Taxonomy" id="683832"/>
    <lineage>
        <taxon>Eukaryota</taxon>
        <taxon>Metazoa</taxon>
        <taxon>Chordata</taxon>
        <taxon>Craniata</taxon>
        <taxon>Vertebrata</taxon>
        <taxon>Euteleostomi</taxon>
        <taxon>Actinopterygii</taxon>
        <taxon>Neopterygii</taxon>
        <taxon>Teleostei</taxon>
        <taxon>Ostariophysi</taxon>
        <taxon>Cypriniformes</taxon>
        <taxon>Cyprinidae</taxon>
        <taxon>Labeoninae</taxon>
        <taxon>Labeonini</taxon>
        <taxon>Cirrhinus</taxon>
    </lineage>
</organism>
<keyword evidence="7" id="KW-1185">Reference proteome</keyword>
<sequence length="78" mass="8728">QCGNEYVTCLPECGSENFCLRCRAGSYLHKGKCMESCPDGLVPIDTKKECVPGEYDKLVFSMLFMRPTTSVKRATLKL</sequence>
<keyword evidence="4" id="KW-0325">Glycoprotein</keyword>
<feature type="domain" description="R-spondin Fu-CRD" evidence="5">
    <location>
        <begin position="11"/>
        <end position="50"/>
    </location>
</feature>
<gene>
    <name evidence="6" type="ORF">M9458_031879</name>
</gene>
<dbReference type="SMART" id="SM00261">
    <property type="entry name" value="FU"/>
    <property type="match status" value="1"/>
</dbReference>
<dbReference type="AlphaFoldDB" id="A0ABD0PBV7"/>
<dbReference type="InterPro" id="IPR043601">
    <property type="entry name" value="Rspo_Fu-CRD_dom"/>
</dbReference>
<protein>
    <recommendedName>
        <fullName evidence="5">R-spondin Fu-CRD domain-containing protein</fullName>
    </recommendedName>
</protein>
<comment type="caution">
    <text evidence="6">The sequence shown here is derived from an EMBL/GenBank/DDBJ whole genome shotgun (WGS) entry which is preliminary data.</text>
</comment>
<keyword evidence="2" id="KW-0964">Secreted</keyword>
<feature type="non-terminal residue" evidence="6">
    <location>
        <position position="1"/>
    </location>
</feature>
<evidence type="ECO:0000313" key="7">
    <source>
        <dbReference type="Proteomes" id="UP001529510"/>
    </source>
</evidence>
<dbReference type="InterPro" id="IPR009030">
    <property type="entry name" value="Growth_fac_rcpt_cys_sf"/>
</dbReference>
<evidence type="ECO:0000256" key="3">
    <source>
        <dbReference type="ARBA" id="ARBA00022729"/>
    </source>
</evidence>
<dbReference type="InterPro" id="IPR006212">
    <property type="entry name" value="Furin_repeat"/>
</dbReference>
<dbReference type="SUPFAM" id="SSF57184">
    <property type="entry name" value="Growth factor receptor domain"/>
    <property type="match status" value="1"/>
</dbReference>
<evidence type="ECO:0000313" key="6">
    <source>
        <dbReference type="EMBL" id="KAL0171568.1"/>
    </source>
</evidence>
<evidence type="ECO:0000256" key="4">
    <source>
        <dbReference type="ARBA" id="ARBA00023180"/>
    </source>
</evidence>
<dbReference type="EMBL" id="JAMKFB020000016">
    <property type="protein sequence ID" value="KAL0171568.1"/>
    <property type="molecule type" value="Genomic_DNA"/>
</dbReference>
<keyword evidence="3" id="KW-0732">Signal</keyword>
<dbReference type="GO" id="GO:0005576">
    <property type="term" value="C:extracellular region"/>
    <property type="evidence" value="ECO:0007669"/>
    <property type="project" value="UniProtKB-SubCell"/>
</dbReference>
<evidence type="ECO:0000256" key="2">
    <source>
        <dbReference type="ARBA" id="ARBA00022525"/>
    </source>
</evidence>
<proteinExistence type="predicted"/>
<dbReference type="Pfam" id="PF15913">
    <property type="entry name" value="Furin-like_2"/>
    <property type="match status" value="1"/>
</dbReference>